<evidence type="ECO:0000313" key="2">
    <source>
        <dbReference type="Proteomes" id="UP000315115"/>
    </source>
</evidence>
<sequence length="57" mass="6703">MKLSKLASKYSLRYLVNKPVNERLNVDESINVVGDNRIDITPPFFLPSILMRIYYEK</sequence>
<protein>
    <submittedName>
        <fullName evidence="1">Uncharacterized protein</fullName>
    </submittedName>
</protein>
<name>A0A510IH72_9VIBR</name>
<accession>A0A510IH72</accession>
<reference evidence="2" key="1">
    <citation type="submission" date="2019-07" db="EMBL/GenBank/DDBJ databases">
        <title>Complete Genome Sequences of Vibrion rotiferianus strain AM7.</title>
        <authorList>
            <person name="Miyazaki K."/>
            <person name="Wiseschart A."/>
            <person name="Pootanakit K."/>
            <person name="Ishimori K."/>
            <person name="Kitahara K."/>
        </authorList>
    </citation>
    <scope>NUCLEOTIDE SEQUENCE [LARGE SCALE GENOMIC DNA]</scope>
    <source>
        <strain evidence="2">AM7</strain>
        <plasmid evidence="2">pam7 dna</plasmid>
    </source>
</reference>
<proteinExistence type="predicted"/>
<keyword evidence="1" id="KW-0614">Plasmid</keyword>
<evidence type="ECO:0000313" key="1">
    <source>
        <dbReference type="EMBL" id="BBL92448.1"/>
    </source>
</evidence>
<dbReference type="EMBL" id="AP019800">
    <property type="protein sequence ID" value="BBL92448.1"/>
    <property type="molecule type" value="Genomic_DNA"/>
</dbReference>
<dbReference type="AlphaFoldDB" id="A0A510IH72"/>
<gene>
    <name evidence="1" type="ORF">VroAM7_51010</name>
</gene>
<dbReference type="Proteomes" id="UP000315115">
    <property type="component" value="Plasmid pAM7"/>
</dbReference>
<organism evidence="1 2">
    <name type="scientific">Vibrio rotiferianus</name>
    <dbReference type="NCBI Taxonomy" id="190895"/>
    <lineage>
        <taxon>Bacteria</taxon>
        <taxon>Pseudomonadati</taxon>
        <taxon>Pseudomonadota</taxon>
        <taxon>Gammaproteobacteria</taxon>
        <taxon>Vibrionales</taxon>
        <taxon>Vibrionaceae</taxon>
        <taxon>Vibrio</taxon>
    </lineage>
</organism>
<geneLocation type="plasmid" evidence="2">
    <name>pam7 dna</name>
</geneLocation>